<feature type="binding site" description="axial binding residue" evidence="16">
    <location>
        <position position="425"/>
    </location>
    <ligand>
        <name>heme</name>
        <dbReference type="ChEBI" id="CHEBI:30413"/>
    </ligand>
    <ligandPart>
        <name>Fe</name>
        <dbReference type="ChEBI" id="CHEBI:18248"/>
    </ligandPart>
</feature>
<comment type="caution">
    <text evidence="18">The sequence shown here is derived from an EMBL/GenBank/DDBJ whole genome shotgun (WGS) entry which is preliminary data.</text>
</comment>
<evidence type="ECO:0000256" key="16">
    <source>
        <dbReference type="PIRSR" id="PIRSR602403-1"/>
    </source>
</evidence>
<dbReference type="InterPro" id="IPR001128">
    <property type="entry name" value="Cyt_P450"/>
</dbReference>
<dbReference type="PANTHER" id="PTHR24292:SF45">
    <property type="entry name" value="CYTOCHROME P450 6G1-RELATED"/>
    <property type="match status" value="1"/>
</dbReference>
<dbReference type="InterPro" id="IPR050476">
    <property type="entry name" value="Insect_CytP450_Detox"/>
</dbReference>
<dbReference type="EC" id="1.14.14.1" evidence="6"/>
<comment type="subcellular location">
    <subcellularLocation>
        <location evidence="4">Endoplasmic reticulum membrane</location>
        <topology evidence="4">Peripheral membrane protein</topology>
    </subcellularLocation>
    <subcellularLocation>
        <location evidence="3">Microsome membrane</location>
        <topology evidence="3">Peripheral membrane protein</topology>
    </subcellularLocation>
</comment>
<name>A0A8S1ACH0_ARCPL</name>
<protein>
    <recommendedName>
        <fullName evidence="6">unspecific monooxygenase</fullName>
        <ecNumber evidence="6">1.14.14.1</ecNumber>
    </recommendedName>
</protein>
<keyword evidence="12 16" id="KW-0408">Iron</keyword>
<dbReference type="Gene3D" id="1.10.630.10">
    <property type="entry name" value="Cytochrome P450"/>
    <property type="match status" value="1"/>
</dbReference>
<evidence type="ECO:0000256" key="6">
    <source>
        <dbReference type="ARBA" id="ARBA00012109"/>
    </source>
</evidence>
<dbReference type="SUPFAM" id="SSF48264">
    <property type="entry name" value="Cytochrome P450"/>
    <property type="match status" value="1"/>
</dbReference>
<comment type="function">
    <text evidence="2">May be involved in the metabolism of insect hormones and in the breakdown of synthetic insecticides.</text>
</comment>
<keyword evidence="7 16" id="KW-0349">Heme</keyword>
<reference evidence="18 19" key="1">
    <citation type="submission" date="2020-04" db="EMBL/GenBank/DDBJ databases">
        <authorList>
            <person name="Wallbank WR R."/>
            <person name="Pardo Diaz C."/>
            <person name="Kozak K."/>
            <person name="Martin S."/>
            <person name="Jiggins C."/>
            <person name="Moest M."/>
            <person name="Warren A I."/>
            <person name="Byers J.R.P. K."/>
            <person name="Montejo-Kovacevich G."/>
            <person name="Yen C E."/>
        </authorList>
    </citation>
    <scope>NUCLEOTIDE SEQUENCE [LARGE SCALE GENOMIC DNA]</scope>
</reference>
<evidence type="ECO:0000256" key="11">
    <source>
        <dbReference type="ARBA" id="ARBA00023002"/>
    </source>
</evidence>
<evidence type="ECO:0000256" key="12">
    <source>
        <dbReference type="ARBA" id="ARBA00023004"/>
    </source>
</evidence>
<keyword evidence="9" id="KW-0256">Endoplasmic reticulum</keyword>
<keyword evidence="8 16" id="KW-0479">Metal-binding</keyword>
<comment type="catalytic activity">
    <reaction evidence="15">
        <text>an organic molecule + reduced [NADPH--hemoprotein reductase] + O2 = an alcohol + oxidized [NADPH--hemoprotein reductase] + H2O + H(+)</text>
        <dbReference type="Rhea" id="RHEA:17149"/>
        <dbReference type="Rhea" id="RHEA-COMP:11964"/>
        <dbReference type="Rhea" id="RHEA-COMP:11965"/>
        <dbReference type="ChEBI" id="CHEBI:15377"/>
        <dbReference type="ChEBI" id="CHEBI:15378"/>
        <dbReference type="ChEBI" id="CHEBI:15379"/>
        <dbReference type="ChEBI" id="CHEBI:30879"/>
        <dbReference type="ChEBI" id="CHEBI:57618"/>
        <dbReference type="ChEBI" id="CHEBI:58210"/>
        <dbReference type="ChEBI" id="CHEBI:142491"/>
        <dbReference type="EC" id="1.14.14.1"/>
    </reaction>
</comment>
<evidence type="ECO:0000256" key="14">
    <source>
        <dbReference type="ARBA" id="ARBA00023136"/>
    </source>
</evidence>
<keyword evidence="14" id="KW-0472">Membrane</keyword>
<dbReference type="InterPro" id="IPR036396">
    <property type="entry name" value="Cyt_P450_sf"/>
</dbReference>
<dbReference type="PANTHER" id="PTHR24292">
    <property type="entry name" value="CYTOCHROME P450"/>
    <property type="match status" value="1"/>
</dbReference>
<evidence type="ECO:0000256" key="1">
    <source>
        <dbReference type="ARBA" id="ARBA00001971"/>
    </source>
</evidence>
<dbReference type="InterPro" id="IPR002403">
    <property type="entry name" value="Cyt_P450_E_grp-IV"/>
</dbReference>
<evidence type="ECO:0000256" key="13">
    <source>
        <dbReference type="ARBA" id="ARBA00023033"/>
    </source>
</evidence>
<dbReference type="GO" id="GO:0005789">
    <property type="term" value="C:endoplasmic reticulum membrane"/>
    <property type="evidence" value="ECO:0007669"/>
    <property type="project" value="UniProtKB-SubCell"/>
</dbReference>
<evidence type="ECO:0000256" key="15">
    <source>
        <dbReference type="ARBA" id="ARBA00047827"/>
    </source>
</evidence>
<evidence type="ECO:0000256" key="9">
    <source>
        <dbReference type="ARBA" id="ARBA00022824"/>
    </source>
</evidence>
<evidence type="ECO:0000256" key="7">
    <source>
        <dbReference type="ARBA" id="ARBA00022617"/>
    </source>
</evidence>
<keyword evidence="11 17" id="KW-0560">Oxidoreductase</keyword>
<comment type="similarity">
    <text evidence="5 17">Belongs to the cytochrome P450 family.</text>
</comment>
<dbReference type="EMBL" id="CADEBC010000520">
    <property type="protein sequence ID" value="CAB3244210.1"/>
    <property type="molecule type" value="Genomic_DNA"/>
</dbReference>
<keyword evidence="13 17" id="KW-0503">Monooxygenase</keyword>
<dbReference type="Proteomes" id="UP000494106">
    <property type="component" value="Unassembled WGS sequence"/>
</dbReference>
<gene>
    <name evidence="18" type="ORF">APLA_LOCUS9874</name>
</gene>
<dbReference type="GO" id="GO:0005506">
    <property type="term" value="F:iron ion binding"/>
    <property type="evidence" value="ECO:0007669"/>
    <property type="project" value="InterPro"/>
</dbReference>
<evidence type="ECO:0000313" key="19">
    <source>
        <dbReference type="Proteomes" id="UP000494106"/>
    </source>
</evidence>
<evidence type="ECO:0000256" key="10">
    <source>
        <dbReference type="ARBA" id="ARBA00022848"/>
    </source>
</evidence>
<dbReference type="OrthoDB" id="2789670at2759"/>
<dbReference type="PRINTS" id="PR00385">
    <property type="entry name" value="P450"/>
</dbReference>
<proteinExistence type="inferred from homology"/>
<evidence type="ECO:0000256" key="3">
    <source>
        <dbReference type="ARBA" id="ARBA00004174"/>
    </source>
</evidence>
<dbReference type="CDD" id="cd11056">
    <property type="entry name" value="CYP6-like"/>
    <property type="match status" value="1"/>
</dbReference>
<organism evidence="18 19">
    <name type="scientific">Arctia plantaginis</name>
    <name type="common">Wood tiger moth</name>
    <name type="synonym">Phalaena plantaginis</name>
    <dbReference type="NCBI Taxonomy" id="874455"/>
    <lineage>
        <taxon>Eukaryota</taxon>
        <taxon>Metazoa</taxon>
        <taxon>Ecdysozoa</taxon>
        <taxon>Arthropoda</taxon>
        <taxon>Hexapoda</taxon>
        <taxon>Insecta</taxon>
        <taxon>Pterygota</taxon>
        <taxon>Neoptera</taxon>
        <taxon>Endopterygota</taxon>
        <taxon>Lepidoptera</taxon>
        <taxon>Glossata</taxon>
        <taxon>Ditrysia</taxon>
        <taxon>Noctuoidea</taxon>
        <taxon>Erebidae</taxon>
        <taxon>Arctiinae</taxon>
        <taxon>Arctia</taxon>
    </lineage>
</organism>
<dbReference type="AlphaFoldDB" id="A0A8S1ACH0"/>
<evidence type="ECO:0000256" key="5">
    <source>
        <dbReference type="ARBA" id="ARBA00010617"/>
    </source>
</evidence>
<dbReference type="GO" id="GO:0020037">
    <property type="term" value="F:heme binding"/>
    <property type="evidence" value="ECO:0007669"/>
    <property type="project" value="InterPro"/>
</dbReference>
<sequence length="490" mass="56737">MFGNGLMLRNYSRRGIPHYPPHPILGSLTFLQRQNPSIWMRQLYKDFKAPYVGIWLFWRPGLVINSPEITRRILVKDSENFRNHFLSSGKTDPIGSLNLFTVNDPIWTSLRRRLTGVFTSAKLKMHSGIVRIKTNDLLERIRDETSKNNNIHLRKLLSDFTVDIIGESAFGIVSESVKTGNSVMKEIAQEFMNFGLHRGLSWSSIFFFPELVDVFRFSFFPKHTIERLRLICRSVINQRGGFDKKMKEPKDLLDALIKMKQEASEEGEEMSEDFLVAQASIFLVGGFDTSASTMSWVIYHLAWHPEHQQRLYDEIQNLKQKYEGEDLSPSALSELTYYNSVIKETLRHFPPMGWLDRVATKDYQIDENLTIPAGTPVYLNAVGMQVDPQYFPDPMVFNPDRFLPENERNNTPFTFLPFGDGPRACIGMRFAFHVLRQALSSIIYNFEIRVVPDTPKPNEVEVEKKGTFFMPMDERMVVQFVPREHLQSSM</sequence>
<evidence type="ECO:0000256" key="4">
    <source>
        <dbReference type="ARBA" id="ARBA00004406"/>
    </source>
</evidence>
<evidence type="ECO:0000256" key="8">
    <source>
        <dbReference type="ARBA" id="ARBA00022723"/>
    </source>
</evidence>
<keyword evidence="19" id="KW-1185">Reference proteome</keyword>
<accession>A0A8S1ACH0</accession>
<dbReference type="GO" id="GO:0016712">
    <property type="term" value="F:oxidoreductase activity, acting on paired donors, with incorporation or reduction of molecular oxygen, reduced flavin or flavoprotein as one donor, and incorporation of one atom of oxygen"/>
    <property type="evidence" value="ECO:0007669"/>
    <property type="project" value="UniProtKB-EC"/>
</dbReference>
<dbReference type="InterPro" id="IPR017972">
    <property type="entry name" value="Cyt_P450_CS"/>
</dbReference>
<evidence type="ECO:0000256" key="2">
    <source>
        <dbReference type="ARBA" id="ARBA00003690"/>
    </source>
</evidence>
<evidence type="ECO:0000313" key="18">
    <source>
        <dbReference type="EMBL" id="CAB3244210.1"/>
    </source>
</evidence>
<keyword evidence="10" id="KW-0492">Microsome</keyword>
<dbReference type="Pfam" id="PF00067">
    <property type="entry name" value="p450"/>
    <property type="match status" value="1"/>
</dbReference>
<dbReference type="PROSITE" id="PS00086">
    <property type="entry name" value="CYTOCHROME_P450"/>
    <property type="match status" value="1"/>
</dbReference>
<dbReference type="FunFam" id="1.10.630.10:FF:000182">
    <property type="entry name" value="Cytochrome P450 3A4"/>
    <property type="match status" value="1"/>
</dbReference>
<evidence type="ECO:0000256" key="17">
    <source>
        <dbReference type="RuleBase" id="RU000461"/>
    </source>
</evidence>
<dbReference type="PRINTS" id="PR00465">
    <property type="entry name" value="EP450IV"/>
</dbReference>
<comment type="cofactor">
    <cofactor evidence="1 16">
        <name>heme</name>
        <dbReference type="ChEBI" id="CHEBI:30413"/>
    </cofactor>
</comment>